<protein>
    <submittedName>
        <fullName evidence="2">DUF3108 domain-containing protein</fullName>
    </submittedName>
</protein>
<dbReference type="RefSeq" id="WP_168148976.1">
    <property type="nucleotide sequence ID" value="NZ_JAAVXB010000009.1"/>
</dbReference>
<dbReference type="AlphaFoldDB" id="A0A970B9S2"/>
<keyword evidence="3" id="KW-1185">Reference proteome</keyword>
<name>A0A970B9S2_9GAMM</name>
<dbReference type="InterPro" id="IPR021457">
    <property type="entry name" value="DUF3108"/>
</dbReference>
<proteinExistence type="predicted"/>
<reference evidence="2" key="1">
    <citation type="submission" date="2020-03" db="EMBL/GenBank/DDBJ databases">
        <title>Solimonas marina sp. nov., isolated from deep seawater of the Pacific Ocean.</title>
        <authorList>
            <person name="Liu X."/>
            <person name="Lai Q."/>
            <person name="Sun F."/>
            <person name="Gai Y."/>
            <person name="Li G."/>
            <person name="Shao Z."/>
        </authorList>
    </citation>
    <scope>NUCLEOTIDE SEQUENCE</scope>
    <source>
        <strain evidence="2">C16B3</strain>
    </source>
</reference>
<gene>
    <name evidence="2" type="ORF">G7Y82_15130</name>
</gene>
<evidence type="ECO:0000313" key="2">
    <source>
        <dbReference type="EMBL" id="NKF23649.1"/>
    </source>
</evidence>
<evidence type="ECO:0000256" key="1">
    <source>
        <dbReference type="SAM" id="SignalP"/>
    </source>
</evidence>
<dbReference type="EMBL" id="JAAVXB010000009">
    <property type="protein sequence ID" value="NKF23649.1"/>
    <property type="molecule type" value="Genomic_DNA"/>
</dbReference>
<organism evidence="2 3">
    <name type="scientific">Solimonas marina</name>
    <dbReference type="NCBI Taxonomy" id="2714601"/>
    <lineage>
        <taxon>Bacteria</taxon>
        <taxon>Pseudomonadati</taxon>
        <taxon>Pseudomonadota</taxon>
        <taxon>Gammaproteobacteria</taxon>
        <taxon>Nevskiales</taxon>
        <taxon>Nevskiaceae</taxon>
        <taxon>Solimonas</taxon>
    </lineage>
</organism>
<accession>A0A970B9S2</accession>
<comment type="caution">
    <text evidence="2">The sequence shown here is derived from an EMBL/GenBank/DDBJ whole genome shotgun (WGS) entry which is preliminary data.</text>
</comment>
<sequence>MRQLRKAAWLAAAVAAALASSSGWAQKTDASGDDDDAAYVAPTPATEAATQAADSASATKKVDASFWAARADKYTVQWGGISLGDGVITLTPVGKDCYEYRSETDPVALVRWTYGSPSETSQFCLRDGDVYPTHFEYKNGKSDDNFTVDFDAANHRAKIIRGGEVNEFSVPTHVYDAFSIQEAVRFWAARNAANIGAEHDFAFVDKKKLRSYTFKIQGKETVDTPAGSFETLLVERVDNPNKSYRYWLAPSRDYIPVRIKHINKGKTELQMALEK</sequence>
<dbReference type="Pfam" id="PF11306">
    <property type="entry name" value="DUF3108"/>
    <property type="match status" value="1"/>
</dbReference>
<evidence type="ECO:0000313" key="3">
    <source>
        <dbReference type="Proteomes" id="UP000653472"/>
    </source>
</evidence>
<dbReference type="Proteomes" id="UP000653472">
    <property type="component" value="Unassembled WGS sequence"/>
</dbReference>
<keyword evidence="1" id="KW-0732">Signal</keyword>
<feature type="signal peptide" evidence="1">
    <location>
        <begin position="1"/>
        <end position="25"/>
    </location>
</feature>
<feature type="chain" id="PRO_5037110378" evidence="1">
    <location>
        <begin position="26"/>
        <end position="275"/>
    </location>
</feature>